<accession>A0A136IRX8</accession>
<dbReference type="PANTHER" id="PTHR44873:SF1">
    <property type="entry name" value="DNAJ HOMOLOG SUBFAMILY C MEMBER 30, MITOCHONDRIAL"/>
    <property type="match status" value="1"/>
</dbReference>
<dbReference type="InParanoid" id="A0A136IRX8"/>
<dbReference type="PROSITE" id="PS50076">
    <property type="entry name" value="DNAJ_2"/>
    <property type="match status" value="1"/>
</dbReference>
<evidence type="ECO:0000313" key="4">
    <source>
        <dbReference type="Proteomes" id="UP000070501"/>
    </source>
</evidence>
<feature type="compositionally biased region" description="Basic and acidic residues" evidence="1">
    <location>
        <begin position="176"/>
        <end position="187"/>
    </location>
</feature>
<dbReference type="Gene3D" id="1.10.287.110">
    <property type="entry name" value="DnaJ domain"/>
    <property type="match status" value="1"/>
</dbReference>
<dbReference type="Pfam" id="PF00226">
    <property type="entry name" value="DnaJ"/>
    <property type="match status" value="1"/>
</dbReference>
<dbReference type="InterPro" id="IPR036869">
    <property type="entry name" value="J_dom_sf"/>
</dbReference>
<gene>
    <name evidence="3" type="ORF">Micbo1qcDRAFT_167237</name>
</gene>
<sequence>MPPRLSGFLLFSAPRRSSIISRCAACLLVPPASASVSLTATASFHNTAPRQDEQIDKARNHYEALKLEPSATPADVKKSFYRLSKAHHPDHNRDNPLASKRFMRISEAYRTLSIPAKRAAYDRDTMALNKPTSGRHGSYSSTGPAGGRPASGLSKRRGTYRGPPPSFYRSGGWGNHSEKRRDAHDDSTGGAGSAQGSPKDHWSSSTGGAASSGAWHGAGTGATPGMGPGQDPFGHQHDVPHFNRVSHEKTGRNQEARRARRRSNLPDDFDLTKDSGGVAGSFFLIGGCLVLVFLAPLTYSHATKGKTKEK</sequence>
<name>A0A136IRX8_9PEZI</name>
<reference evidence="4" key="1">
    <citation type="submission" date="2016-02" db="EMBL/GenBank/DDBJ databases">
        <title>Draft genome sequence of Microdochium bolleyi, a fungal endophyte of beachgrass.</title>
        <authorList>
            <consortium name="DOE Joint Genome Institute"/>
            <person name="David A.S."/>
            <person name="May G."/>
            <person name="Haridas S."/>
            <person name="Lim J."/>
            <person name="Wang M."/>
            <person name="Labutti K."/>
            <person name="Lipzen A."/>
            <person name="Barry K."/>
            <person name="Grigoriev I.V."/>
        </authorList>
    </citation>
    <scope>NUCLEOTIDE SEQUENCE [LARGE SCALE GENOMIC DNA]</scope>
    <source>
        <strain evidence="4">J235TASD1</strain>
    </source>
</reference>
<dbReference type="PRINTS" id="PR00625">
    <property type="entry name" value="JDOMAIN"/>
</dbReference>
<dbReference type="InterPro" id="IPR053025">
    <property type="entry name" value="Mito_ATP_Synthase-Asso"/>
</dbReference>
<dbReference type="EMBL" id="KQ964261">
    <property type="protein sequence ID" value="KXJ87682.1"/>
    <property type="molecule type" value="Genomic_DNA"/>
</dbReference>
<dbReference type="SMART" id="SM00271">
    <property type="entry name" value="DnaJ"/>
    <property type="match status" value="1"/>
</dbReference>
<dbReference type="Proteomes" id="UP000070501">
    <property type="component" value="Unassembled WGS sequence"/>
</dbReference>
<dbReference type="PANTHER" id="PTHR44873">
    <property type="entry name" value="DNAJ HOMOLOG SUBFAMILY C MEMBER 30, MITOCHONDRIAL"/>
    <property type="match status" value="1"/>
</dbReference>
<evidence type="ECO:0000313" key="3">
    <source>
        <dbReference type="EMBL" id="KXJ87682.1"/>
    </source>
</evidence>
<feature type="compositionally biased region" description="Basic and acidic residues" evidence="1">
    <location>
        <begin position="234"/>
        <end position="257"/>
    </location>
</feature>
<feature type="compositionally biased region" description="Low complexity" evidence="1">
    <location>
        <begin position="203"/>
        <end position="215"/>
    </location>
</feature>
<dbReference type="AlphaFoldDB" id="A0A136IRX8"/>
<feature type="domain" description="J" evidence="2">
    <location>
        <begin position="60"/>
        <end position="125"/>
    </location>
</feature>
<dbReference type="SUPFAM" id="SSF46565">
    <property type="entry name" value="Chaperone J-domain"/>
    <property type="match status" value="1"/>
</dbReference>
<feature type="compositionally biased region" description="Gly residues" evidence="1">
    <location>
        <begin position="216"/>
        <end position="228"/>
    </location>
</feature>
<dbReference type="InterPro" id="IPR001623">
    <property type="entry name" value="DnaJ_domain"/>
</dbReference>
<dbReference type="OrthoDB" id="10250354at2759"/>
<protein>
    <recommendedName>
        <fullName evidence="2">J domain-containing protein</fullName>
    </recommendedName>
</protein>
<dbReference type="STRING" id="196109.A0A136IRX8"/>
<evidence type="ECO:0000259" key="2">
    <source>
        <dbReference type="PROSITE" id="PS50076"/>
    </source>
</evidence>
<dbReference type="CDD" id="cd06257">
    <property type="entry name" value="DnaJ"/>
    <property type="match status" value="1"/>
</dbReference>
<proteinExistence type="predicted"/>
<keyword evidence="4" id="KW-1185">Reference proteome</keyword>
<evidence type="ECO:0000256" key="1">
    <source>
        <dbReference type="SAM" id="MobiDB-lite"/>
    </source>
</evidence>
<feature type="region of interest" description="Disordered" evidence="1">
    <location>
        <begin position="127"/>
        <end position="270"/>
    </location>
</feature>
<organism evidence="3 4">
    <name type="scientific">Microdochium bolleyi</name>
    <dbReference type="NCBI Taxonomy" id="196109"/>
    <lineage>
        <taxon>Eukaryota</taxon>
        <taxon>Fungi</taxon>
        <taxon>Dikarya</taxon>
        <taxon>Ascomycota</taxon>
        <taxon>Pezizomycotina</taxon>
        <taxon>Sordariomycetes</taxon>
        <taxon>Xylariomycetidae</taxon>
        <taxon>Xylariales</taxon>
        <taxon>Microdochiaceae</taxon>
        <taxon>Microdochium</taxon>
    </lineage>
</organism>